<dbReference type="RefSeq" id="WP_284256162.1">
    <property type="nucleotide sequence ID" value="NZ_BSOS01000006.1"/>
</dbReference>
<dbReference type="PANTHER" id="PTHR38595">
    <property type="entry name" value="CYTOPLASMIC PROTEIN-RELATED"/>
    <property type="match status" value="1"/>
</dbReference>
<sequence>MSDETLNRASGANIFLDRMRDSGARVKLSVLDRLLDDAPEMERDRPLSATDALTVLRRAVRRDLEALLNARRRFASIPQAYPELANSSFSFGLPDYTSGAMSEISSREVLRKEIERCIRQFEPRLVQVSVIMLKPKDDLDTTLHFRIEALLHADPAPEPISFDTVVNAATTDIEVSGGLGG</sequence>
<proteinExistence type="predicted"/>
<dbReference type="Pfam" id="PF04965">
    <property type="entry name" value="GPW_gp25"/>
    <property type="match status" value="1"/>
</dbReference>
<keyword evidence="3" id="KW-1185">Reference proteome</keyword>
<evidence type="ECO:0000313" key="2">
    <source>
        <dbReference type="EMBL" id="GLR65650.1"/>
    </source>
</evidence>
<dbReference type="SUPFAM" id="SSF160719">
    <property type="entry name" value="gpW/gp25-like"/>
    <property type="match status" value="1"/>
</dbReference>
<dbReference type="InterPro" id="IPR017737">
    <property type="entry name" value="TssE1-like"/>
</dbReference>
<feature type="domain" description="IraD/Gp25-like" evidence="1">
    <location>
        <begin position="56"/>
        <end position="155"/>
    </location>
</feature>
<dbReference type="Proteomes" id="UP001156641">
    <property type="component" value="Unassembled WGS sequence"/>
</dbReference>
<dbReference type="NCBIfam" id="TIGR03357">
    <property type="entry name" value="VI_zyme"/>
    <property type="match status" value="1"/>
</dbReference>
<name>A0ABQ5ZZK4_9PROT</name>
<reference evidence="3" key="1">
    <citation type="journal article" date="2019" name="Int. J. Syst. Evol. Microbiol.">
        <title>The Global Catalogue of Microorganisms (GCM) 10K type strain sequencing project: providing services to taxonomists for standard genome sequencing and annotation.</title>
        <authorList>
            <consortium name="The Broad Institute Genomics Platform"/>
            <consortium name="The Broad Institute Genome Sequencing Center for Infectious Disease"/>
            <person name="Wu L."/>
            <person name="Ma J."/>
        </authorList>
    </citation>
    <scope>NUCLEOTIDE SEQUENCE [LARGE SCALE GENOMIC DNA]</scope>
    <source>
        <strain evidence="3">NBRC 112502</strain>
    </source>
</reference>
<comment type="caution">
    <text evidence="2">The sequence shown here is derived from an EMBL/GenBank/DDBJ whole genome shotgun (WGS) entry which is preliminary data.</text>
</comment>
<dbReference type="Gene3D" id="3.10.450.40">
    <property type="match status" value="1"/>
</dbReference>
<dbReference type="InterPro" id="IPR007048">
    <property type="entry name" value="IraD/Gp25-like"/>
</dbReference>
<evidence type="ECO:0000259" key="1">
    <source>
        <dbReference type="Pfam" id="PF04965"/>
    </source>
</evidence>
<dbReference type="InterPro" id="IPR053176">
    <property type="entry name" value="T6SS_TssE1-like"/>
</dbReference>
<dbReference type="PANTHER" id="PTHR38595:SF1">
    <property type="entry name" value="TYPE VI SECRETION SYSTEM COMPONENT TSSE1"/>
    <property type="match status" value="1"/>
</dbReference>
<accession>A0ABQ5ZZK4</accession>
<evidence type="ECO:0000313" key="3">
    <source>
        <dbReference type="Proteomes" id="UP001156641"/>
    </source>
</evidence>
<dbReference type="EMBL" id="BSOS01000006">
    <property type="protein sequence ID" value="GLR65650.1"/>
    <property type="molecule type" value="Genomic_DNA"/>
</dbReference>
<organism evidence="2 3">
    <name type="scientific">Acidocella aquatica</name>
    <dbReference type="NCBI Taxonomy" id="1922313"/>
    <lineage>
        <taxon>Bacteria</taxon>
        <taxon>Pseudomonadati</taxon>
        <taxon>Pseudomonadota</taxon>
        <taxon>Alphaproteobacteria</taxon>
        <taxon>Acetobacterales</taxon>
        <taxon>Acidocellaceae</taxon>
        <taxon>Acidocella</taxon>
    </lineage>
</organism>
<gene>
    <name evidence="2" type="primary">impF</name>
    <name evidence="2" type="ORF">GCM10010909_03280</name>
</gene>
<protein>
    <submittedName>
        <fullName evidence="2">Type VI secretion protein</fullName>
    </submittedName>
</protein>